<dbReference type="EMBL" id="JYNY01000243">
    <property type="protein sequence ID" value="KJJ84885.1"/>
    <property type="molecule type" value="Genomic_DNA"/>
</dbReference>
<accession>A0A0F0CTX0</accession>
<reference evidence="1 2" key="1">
    <citation type="submission" date="2015-02" db="EMBL/GenBank/DDBJ databases">
        <title>Single-cell genomics of uncultivated deep-branching MTB reveals a conserved set of magnetosome genes.</title>
        <authorList>
            <person name="Kolinko S."/>
            <person name="Richter M."/>
            <person name="Glockner F.O."/>
            <person name="Brachmann A."/>
            <person name="Schuler D."/>
        </authorList>
    </citation>
    <scope>NUCLEOTIDE SEQUENCE [LARGE SCALE GENOMIC DNA]</scope>
    <source>
        <strain evidence="1">SKK-01</strain>
    </source>
</reference>
<dbReference type="Proteomes" id="UP000033428">
    <property type="component" value="Unassembled WGS sequence"/>
</dbReference>
<evidence type="ECO:0000313" key="2">
    <source>
        <dbReference type="Proteomes" id="UP000033428"/>
    </source>
</evidence>
<protein>
    <submittedName>
        <fullName evidence="1">Uncharacterized protein</fullName>
    </submittedName>
</protein>
<comment type="caution">
    <text evidence="1">The sequence shown here is derived from an EMBL/GenBank/DDBJ whole genome shotgun (WGS) entry which is preliminary data.</text>
</comment>
<name>A0A0F0CTX0_9BACT</name>
<sequence>MVIIYKFGDLDWTIYCQRKIDKFIGESFSFPTKNLLIIFYKKIFGCPNWTPDELHNSISCIWL</sequence>
<organism evidence="1 2">
    <name type="scientific">Candidatus Omnitrophus magneticus</name>
    <dbReference type="NCBI Taxonomy" id="1609969"/>
    <lineage>
        <taxon>Bacteria</taxon>
        <taxon>Pseudomonadati</taxon>
        <taxon>Candidatus Omnitrophota</taxon>
        <taxon>Candidatus Omnitrophus</taxon>
    </lineage>
</organism>
<keyword evidence="2" id="KW-1185">Reference proteome</keyword>
<gene>
    <name evidence="1" type="ORF">OMAG_001246</name>
</gene>
<dbReference type="AlphaFoldDB" id="A0A0F0CTX0"/>
<evidence type="ECO:0000313" key="1">
    <source>
        <dbReference type="EMBL" id="KJJ84885.1"/>
    </source>
</evidence>
<proteinExistence type="predicted"/>